<keyword evidence="2" id="KW-1185">Reference proteome</keyword>
<sequence length="413" mass="44505">MSMHGICPFQYGGIAQQKQAQRCFIGALQIGYNGIFFRRPAAIMNEQLYIGLMSGTSMDGVDAVLVRMDKTRWLAAESHAFLPYCGRLKNDLLNLQNIGFNELHRSAILAQELAVLYAQTAAELLQRAGIPPHNITALGCHGQTVRHAPESGYSIQLADLALLAEKSGILTVGNFRSRDLAAGGQGAPLVPAFHETVFGSANETRVVLNIGGIANISVLPPQGAAFGFDTGPGNMLMDAWVNHIWQLPFDKNGAKAVQGRVLDSLLAQWLAHPYFARPYPKSTGRELFSLPWLLPQLSDGLNPHDVLRTLLEFTVQSIHNAVTTAAPAVRNIYVCGGGIRNTALMENLNKRFTAAGVSLHSTAALNLDPQWVEAAAFGWLAAAWVNRVSGNPYHATGAHGPRILGAGYPACVL</sequence>
<dbReference type="EMBL" id="CP060414">
    <property type="protein sequence ID" value="QNT58105.2"/>
    <property type="molecule type" value="Genomic_DNA"/>
</dbReference>
<protein>
    <submittedName>
        <fullName evidence="1">Uncharacterized protein</fullName>
    </submittedName>
</protein>
<reference evidence="1" key="1">
    <citation type="submission" date="2024-06" db="EMBL/GenBank/DDBJ databases">
        <title>Complete Genome Sequence of mouse commensal type strain Neisseria musculi.</title>
        <authorList>
            <person name="Thapa E."/>
            <person name="Aluvathingal J."/>
            <person name="Nadendla S."/>
            <person name="Mehta A."/>
            <person name="Tettelin H."/>
            <person name="Weyand N.J."/>
        </authorList>
    </citation>
    <scope>NUCLEOTIDE SEQUENCE</scope>
    <source>
        <strain evidence="1">NW831</strain>
    </source>
</reference>
<dbReference type="Proteomes" id="UP000516412">
    <property type="component" value="Chromosome"/>
</dbReference>
<proteinExistence type="predicted"/>
<evidence type="ECO:0000313" key="1">
    <source>
        <dbReference type="EMBL" id="QNT58105.2"/>
    </source>
</evidence>
<organism evidence="1 2">
    <name type="scientific">Neisseria musculi</name>
    <dbReference type="NCBI Taxonomy" id="1815583"/>
    <lineage>
        <taxon>Bacteria</taxon>
        <taxon>Pseudomonadati</taxon>
        <taxon>Pseudomonadota</taxon>
        <taxon>Betaproteobacteria</taxon>
        <taxon>Neisseriales</taxon>
        <taxon>Neisseriaceae</taxon>
        <taxon>Neisseria</taxon>
    </lineage>
</organism>
<gene>
    <name evidence="1" type="ORF">H7A79_1466</name>
</gene>
<name>A0ACD0ZJE6_9NEIS</name>
<evidence type="ECO:0000313" key="2">
    <source>
        <dbReference type="Proteomes" id="UP000516412"/>
    </source>
</evidence>
<accession>A0ACD0ZJE6</accession>